<dbReference type="STRING" id="154621.RV11_GL002242"/>
<accession>R3TQJ4</accession>
<dbReference type="AlphaFoldDB" id="R3TQJ4"/>
<proteinExistence type="predicted"/>
<keyword evidence="2" id="KW-1185">Reference proteome</keyword>
<dbReference type="Proteomes" id="UP000013785">
    <property type="component" value="Unassembled WGS sequence"/>
</dbReference>
<dbReference type="HOGENOM" id="CLU_084732_1_0_9"/>
<comment type="caution">
    <text evidence="1">The sequence shown here is derived from an EMBL/GenBank/DDBJ whole genome shotgun (WGS) entry which is preliminary data.</text>
</comment>
<evidence type="ECO:0000313" key="1">
    <source>
        <dbReference type="EMBL" id="EOL43809.1"/>
    </source>
</evidence>
<gene>
    <name evidence="1" type="ORF">UC3_01790</name>
</gene>
<dbReference type="OrthoDB" id="1689703at2"/>
<organism evidence="1 2">
    <name type="scientific">Enterococcus phoeniculicola ATCC BAA-412</name>
    <dbReference type="NCBI Taxonomy" id="1158610"/>
    <lineage>
        <taxon>Bacteria</taxon>
        <taxon>Bacillati</taxon>
        <taxon>Bacillota</taxon>
        <taxon>Bacilli</taxon>
        <taxon>Lactobacillales</taxon>
        <taxon>Enterococcaceae</taxon>
        <taxon>Enterococcus</taxon>
    </lineage>
</organism>
<protein>
    <recommendedName>
        <fullName evidence="3">N-acetyltransferase domain-containing protein</fullName>
    </recommendedName>
</protein>
<dbReference type="EMBL" id="AJAT01000015">
    <property type="protein sequence ID" value="EOL43809.1"/>
    <property type="molecule type" value="Genomic_DNA"/>
</dbReference>
<name>R3TQJ4_9ENTE</name>
<sequence length="243" mass="27688">MTLIYKQLAIDFHCSPETIALPDSFFTTYKGTSDSRYHARNEGNLVCQNGRLLCRTTNVALTQELREKYASVKAEWFCEMSNLYALNQILSKYDLEIQSIVPFFIPDGQVIDDIAKENYQFHSEKEIPAFKNDKRIRQSFCYSEDDPDKLGLSYTENGKLLAMGGANHQGKYTWEIGIERIEDGGPKYLASKLVRKLVAKIQTDYPDVLPIYSTQFSHVQSINVAIHAGLKLGWTEIIIGKKN</sequence>
<reference evidence="1 2" key="1">
    <citation type="submission" date="2013-02" db="EMBL/GenBank/DDBJ databases">
        <title>The Genome Sequence of Enterococcus phoeniculicola BAA-412.</title>
        <authorList>
            <consortium name="The Broad Institute Genome Sequencing Platform"/>
            <consortium name="The Broad Institute Genome Sequencing Center for Infectious Disease"/>
            <person name="Earl A.M."/>
            <person name="Gilmore M.S."/>
            <person name="Lebreton F."/>
            <person name="Walker B."/>
            <person name="Young S.K."/>
            <person name="Zeng Q."/>
            <person name="Gargeya S."/>
            <person name="Fitzgerald M."/>
            <person name="Haas B."/>
            <person name="Abouelleil A."/>
            <person name="Alvarado L."/>
            <person name="Arachchi H.M."/>
            <person name="Berlin A.M."/>
            <person name="Chapman S.B."/>
            <person name="Dewar J."/>
            <person name="Goldberg J."/>
            <person name="Griggs A."/>
            <person name="Gujja S."/>
            <person name="Hansen M."/>
            <person name="Howarth C."/>
            <person name="Imamovic A."/>
            <person name="Larimer J."/>
            <person name="McCowan C."/>
            <person name="Murphy C."/>
            <person name="Neiman D."/>
            <person name="Pearson M."/>
            <person name="Priest M."/>
            <person name="Roberts A."/>
            <person name="Saif S."/>
            <person name="Shea T."/>
            <person name="Sisk P."/>
            <person name="Sykes S."/>
            <person name="Wortman J."/>
            <person name="Nusbaum C."/>
            <person name="Birren B."/>
        </authorList>
    </citation>
    <scope>NUCLEOTIDE SEQUENCE [LARGE SCALE GENOMIC DNA]</scope>
    <source>
        <strain evidence="1 2">ATCC BAA-412</strain>
    </source>
</reference>
<evidence type="ECO:0008006" key="3">
    <source>
        <dbReference type="Google" id="ProtNLM"/>
    </source>
</evidence>
<dbReference type="PATRIC" id="fig|1158610.3.peg.1783"/>
<dbReference type="RefSeq" id="WP_010768453.1">
    <property type="nucleotide sequence ID" value="NZ_ASWE01000002.1"/>
</dbReference>
<dbReference type="eggNOG" id="COG3393">
    <property type="taxonomic scope" value="Bacteria"/>
</dbReference>
<evidence type="ECO:0000313" key="2">
    <source>
        <dbReference type="Proteomes" id="UP000013785"/>
    </source>
</evidence>